<dbReference type="OrthoDB" id="541771at2"/>
<dbReference type="eggNOG" id="ENOG50322FG">
    <property type="taxonomic scope" value="Bacteria"/>
</dbReference>
<dbReference type="AlphaFoldDB" id="Q7VCL5"/>
<protein>
    <submittedName>
        <fullName evidence="1">Uncharacterized protein</fullName>
    </submittedName>
</protein>
<sequence>MKFVDFIKSNAFLLLGTLSTASLLSISFSLRSLLPVAEWAELQKDCIERTIAFEGLPDRVWSCNGGGD</sequence>
<name>Q7VCL5_PROMA</name>
<dbReference type="PATRIC" id="fig|167539.5.peg.766"/>
<gene>
    <name evidence="1" type="ordered locus">Pro_0725</name>
</gene>
<keyword evidence="2" id="KW-1185">Reference proteome</keyword>
<dbReference type="KEGG" id="pma:Pro_0725"/>
<accession>Q7VCL5</accession>
<proteinExistence type="predicted"/>
<reference evidence="1 2" key="1">
    <citation type="journal article" date="2003" name="Proc. Natl. Acad. Sci. U.S.A.">
        <title>Genome sequence of the cyanobacterium Prochlorococcus marinus SS120, a nearly minimal oxyphototrophic genome.</title>
        <authorList>
            <person name="Dufresne A."/>
            <person name="Salanoubat M."/>
            <person name="Partensky F."/>
            <person name="Artiguenave F."/>
            <person name="Axmann I.M."/>
            <person name="Barbe V."/>
            <person name="Duprat S."/>
            <person name="Galperin M.Y."/>
            <person name="Koonin E.V."/>
            <person name="Le Gall F."/>
            <person name="Makarova K.S."/>
            <person name="Ostrowski M."/>
            <person name="Oztas S."/>
            <person name="Robert C."/>
            <person name="Rogozin I.B."/>
            <person name="Scanlan D.J."/>
            <person name="Tandeau de Marsac N."/>
            <person name="Weissenbach J."/>
            <person name="Wincker P."/>
            <person name="Wolf Y.I."/>
            <person name="Hess W.R."/>
        </authorList>
    </citation>
    <scope>NUCLEOTIDE SEQUENCE [LARGE SCALE GENOMIC DNA]</scope>
    <source>
        <strain evidence="2">SARG / CCMP1375 / SS120</strain>
    </source>
</reference>
<evidence type="ECO:0000313" key="1">
    <source>
        <dbReference type="EMBL" id="AAP99769.1"/>
    </source>
</evidence>
<dbReference type="RefSeq" id="WP_011124877.1">
    <property type="nucleotide sequence ID" value="NC_005042.1"/>
</dbReference>
<dbReference type="EnsemblBacteria" id="AAP99769">
    <property type="protein sequence ID" value="AAP99769"/>
    <property type="gene ID" value="Pro_0725"/>
</dbReference>
<evidence type="ECO:0000313" key="2">
    <source>
        <dbReference type="Proteomes" id="UP000001420"/>
    </source>
</evidence>
<dbReference type="EMBL" id="AE017126">
    <property type="protein sequence ID" value="AAP99769.1"/>
    <property type="molecule type" value="Genomic_DNA"/>
</dbReference>
<dbReference type="Proteomes" id="UP000001420">
    <property type="component" value="Chromosome"/>
</dbReference>
<dbReference type="HOGENOM" id="CLU_2790639_0_0_3"/>
<organism evidence="1 2">
    <name type="scientific">Prochlorococcus marinus (strain SARG / CCMP1375 / SS120)</name>
    <dbReference type="NCBI Taxonomy" id="167539"/>
    <lineage>
        <taxon>Bacteria</taxon>
        <taxon>Bacillati</taxon>
        <taxon>Cyanobacteriota</taxon>
        <taxon>Cyanophyceae</taxon>
        <taxon>Synechococcales</taxon>
        <taxon>Prochlorococcaceae</taxon>
        <taxon>Prochlorococcus</taxon>
    </lineage>
</organism>